<evidence type="ECO:0000256" key="4">
    <source>
        <dbReference type="ARBA" id="ARBA00022829"/>
    </source>
</evidence>
<dbReference type="Gene3D" id="1.10.443.10">
    <property type="entry name" value="Intergrase catalytic core"/>
    <property type="match status" value="1"/>
</dbReference>
<dbReference type="GO" id="GO:0006310">
    <property type="term" value="P:DNA recombination"/>
    <property type="evidence" value="ECO:0007669"/>
    <property type="project" value="UniProtKB-KW"/>
</dbReference>
<dbReference type="GO" id="GO:0005737">
    <property type="term" value="C:cytoplasm"/>
    <property type="evidence" value="ECO:0007669"/>
    <property type="project" value="UniProtKB-SubCell"/>
</dbReference>
<dbReference type="Gene3D" id="1.10.150.130">
    <property type="match status" value="1"/>
</dbReference>
<dbReference type="Pfam" id="PF02899">
    <property type="entry name" value="Phage_int_SAM_1"/>
    <property type="match status" value="1"/>
</dbReference>
<dbReference type="InterPro" id="IPR004107">
    <property type="entry name" value="Integrase_SAM-like_N"/>
</dbReference>
<keyword evidence="6" id="KW-0238">DNA-binding</keyword>
<dbReference type="PANTHER" id="PTHR30349:SF81">
    <property type="entry name" value="TYROSINE RECOMBINASE XERC"/>
    <property type="match status" value="1"/>
</dbReference>
<dbReference type="PROSITE" id="PS51900">
    <property type="entry name" value="CB"/>
    <property type="match status" value="1"/>
</dbReference>
<dbReference type="GO" id="GO:0051301">
    <property type="term" value="P:cell division"/>
    <property type="evidence" value="ECO:0007669"/>
    <property type="project" value="UniProtKB-KW"/>
</dbReference>
<dbReference type="PANTHER" id="PTHR30349">
    <property type="entry name" value="PHAGE INTEGRASE-RELATED"/>
    <property type="match status" value="1"/>
</dbReference>
<dbReference type="InterPro" id="IPR044068">
    <property type="entry name" value="CB"/>
</dbReference>
<dbReference type="CDD" id="cd00798">
    <property type="entry name" value="INT_XerDC_C"/>
    <property type="match status" value="1"/>
</dbReference>
<dbReference type="SUPFAM" id="SSF56349">
    <property type="entry name" value="DNA breaking-rejoining enzymes"/>
    <property type="match status" value="1"/>
</dbReference>
<dbReference type="AlphaFoldDB" id="A0A0F9MLJ4"/>
<protein>
    <recommendedName>
        <fullName evidence="12">Tyrosine recombinase XerD</fullName>
    </recommendedName>
</protein>
<sequence length="293" mass="33910">MQIEWLNRFQQYLTQERNLSYQTVKSYSSDIKDFLSFLSSRKKELKEVGYPTVRKYLSSLQKRSLQKSTLARRVSVLKNFFHYLCLKGYLSSFILSGLRGPKLEKKIPSFLEEEEVEKLLSSVKGEGFFYYRDKAALELLYATGMRIAELADLNIDNIDFAVETVKVRGKGNKERIIPVGNYALKALTAYGELRREKAKPGVKALFLNKSGQRLSDRFMRKKINRYLNLADIHKVSGPHSLRHSFATHLLNRGADIRSVQELLGHERLSTTQIYTHLSIKRLKEVYDKAHPRA</sequence>
<keyword evidence="2" id="KW-0963">Cytoplasm</keyword>
<evidence type="ECO:0000259" key="9">
    <source>
        <dbReference type="PROSITE" id="PS51898"/>
    </source>
</evidence>
<keyword evidence="7" id="KW-0233">DNA recombination</keyword>
<evidence type="ECO:0000256" key="3">
    <source>
        <dbReference type="ARBA" id="ARBA00022618"/>
    </source>
</evidence>
<dbReference type="InterPro" id="IPR011010">
    <property type="entry name" value="DNA_brk_join_enz"/>
</dbReference>
<keyword evidence="8" id="KW-0131">Cell cycle</keyword>
<reference evidence="11" key="1">
    <citation type="journal article" date="2015" name="Nature">
        <title>Complex archaea that bridge the gap between prokaryotes and eukaryotes.</title>
        <authorList>
            <person name="Spang A."/>
            <person name="Saw J.H."/>
            <person name="Jorgensen S.L."/>
            <person name="Zaremba-Niedzwiedzka K."/>
            <person name="Martijn J."/>
            <person name="Lind A.E."/>
            <person name="van Eijk R."/>
            <person name="Schleper C."/>
            <person name="Guy L."/>
            <person name="Ettema T.J."/>
        </authorList>
    </citation>
    <scope>NUCLEOTIDE SEQUENCE</scope>
</reference>
<dbReference type="InterPro" id="IPR002104">
    <property type="entry name" value="Integrase_catalytic"/>
</dbReference>
<dbReference type="HAMAP" id="MF_01808">
    <property type="entry name" value="Recomb_XerC_XerD"/>
    <property type="match status" value="1"/>
</dbReference>
<feature type="domain" description="Tyr recombinase" evidence="9">
    <location>
        <begin position="106"/>
        <end position="287"/>
    </location>
</feature>
<keyword evidence="5" id="KW-0229">DNA integration</keyword>
<accession>A0A0F9MLJ4</accession>
<evidence type="ECO:0000256" key="1">
    <source>
        <dbReference type="ARBA" id="ARBA00004496"/>
    </source>
</evidence>
<dbReference type="GO" id="GO:0015074">
    <property type="term" value="P:DNA integration"/>
    <property type="evidence" value="ECO:0007669"/>
    <property type="project" value="UniProtKB-KW"/>
</dbReference>
<organism evidence="11">
    <name type="scientific">marine sediment metagenome</name>
    <dbReference type="NCBI Taxonomy" id="412755"/>
    <lineage>
        <taxon>unclassified sequences</taxon>
        <taxon>metagenomes</taxon>
        <taxon>ecological metagenomes</taxon>
    </lineage>
</organism>
<evidence type="ECO:0008006" key="12">
    <source>
        <dbReference type="Google" id="ProtNLM"/>
    </source>
</evidence>
<dbReference type="EMBL" id="LAZR01008601">
    <property type="protein sequence ID" value="KKM77715.1"/>
    <property type="molecule type" value="Genomic_DNA"/>
</dbReference>
<evidence type="ECO:0000256" key="8">
    <source>
        <dbReference type="ARBA" id="ARBA00023306"/>
    </source>
</evidence>
<evidence type="ECO:0000256" key="5">
    <source>
        <dbReference type="ARBA" id="ARBA00022908"/>
    </source>
</evidence>
<evidence type="ECO:0000256" key="6">
    <source>
        <dbReference type="ARBA" id="ARBA00023125"/>
    </source>
</evidence>
<dbReference type="InterPro" id="IPR023009">
    <property type="entry name" value="Tyrosine_recombinase_XerC/XerD"/>
</dbReference>
<keyword evidence="4" id="KW-0159">Chromosome partition</keyword>
<name>A0A0F9MLJ4_9ZZZZ</name>
<comment type="subcellular location">
    <subcellularLocation>
        <location evidence="1">Cytoplasm</location>
    </subcellularLocation>
</comment>
<dbReference type="InterPro" id="IPR050090">
    <property type="entry name" value="Tyrosine_recombinase_XerCD"/>
</dbReference>
<dbReference type="GO" id="GO:0007059">
    <property type="term" value="P:chromosome segregation"/>
    <property type="evidence" value="ECO:0007669"/>
    <property type="project" value="UniProtKB-KW"/>
</dbReference>
<keyword evidence="3" id="KW-0132">Cell division</keyword>
<gene>
    <name evidence="11" type="ORF">LCGC14_1367210</name>
</gene>
<feature type="domain" description="Core-binding (CB)" evidence="10">
    <location>
        <begin position="1"/>
        <end position="85"/>
    </location>
</feature>
<evidence type="ECO:0000259" key="10">
    <source>
        <dbReference type="PROSITE" id="PS51900"/>
    </source>
</evidence>
<dbReference type="GO" id="GO:0003677">
    <property type="term" value="F:DNA binding"/>
    <property type="evidence" value="ECO:0007669"/>
    <property type="project" value="UniProtKB-KW"/>
</dbReference>
<dbReference type="NCBIfam" id="NF040815">
    <property type="entry name" value="recomb_XerA_Arch"/>
    <property type="match status" value="1"/>
</dbReference>
<evidence type="ECO:0000256" key="7">
    <source>
        <dbReference type="ARBA" id="ARBA00023172"/>
    </source>
</evidence>
<comment type="caution">
    <text evidence="11">The sequence shown here is derived from an EMBL/GenBank/DDBJ whole genome shotgun (WGS) entry which is preliminary data.</text>
</comment>
<dbReference type="InterPro" id="IPR013762">
    <property type="entry name" value="Integrase-like_cat_sf"/>
</dbReference>
<dbReference type="NCBIfam" id="NF001399">
    <property type="entry name" value="PRK00283.1"/>
    <property type="match status" value="1"/>
</dbReference>
<proteinExistence type="inferred from homology"/>
<dbReference type="InterPro" id="IPR010998">
    <property type="entry name" value="Integrase_recombinase_N"/>
</dbReference>
<evidence type="ECO:0000256" key="2">
    <source>
        <dbReference type="ARBA" id="ARBA00022490"/>
    </source>
</evidence>
<evidence type="ECO:0000313" key="11">
    <source>
        <dbReference type="EMBL" id="KKM77715.1"/>
    </source>
</evidence>
<dbReference type="Pfam" id="PF00589">
    <property type="entry name" value="Phage_integrase"/>
    <property type="match status" value="1"/>
</dbReference>
<dbReference type="PROSITE" id="PS51898">
    <property type="entry name" value="TYR_RECOMBINASE"/>
    <property type="match status" value="1"/>
</dbReference>